<feature type="transmembrane region" description="Helical" evidence="2">
    <location>
        <begin position="93"/>
        <end position="111"/>
    </location>
</feature>
<dbReference type="EMBL" id="CAADRA010005558">
    <property type="protein sequence ID" value="VFT91126.1"/>
    <property type="molecule type" value="Genomic_DNA"/>
</dbReference>
<sequence>MATPVLPTTSASGTPSTTNFRSTSAPTATPVPTTSVPRASSNANLRSTSAPTAAPALQTTSVSRAPSTSFLRSTSAPMAAPALPTPRNDTTTIVVAVVAVVVVLFAGLALWRRWCRSPDEEPKRTSTVSIAAGVGPESTVSDRAFNEQLERDVKERVAAKLAAAKLAADADAAATEERSTWGASAMWREMGTPTPDTCGRCDRAESDYVFVDATSFGMRCQACYHLELNEDLRHSEEDYVES</sequence>
<feature type="compositionally biased region" description="Low complexity" evidence="1">
    <location>
        <begin position="7"/>
        <end position="41"/>
    </location>
</feature>
<name>A0A485L2R5_9STRA</name>
<keyword evidence="2" id="KW-0812">Transmembrane</keyword>
<accession>A0A485L2R5</accession>
<dbReference type="AlphaFoldDB" id="A0A485L2R5"/>
<keyword evidence="2" id="KW-0472">Membrane</keyword>
<protein>
    <submittedName>
        <fullName evidence="4">Aste57867_14301 protein</fullName>
    </submittedName>
</protein>
<evidence type="ECO:0000313" key="4">
    <source>
        <dbReference type="EMBL" id="VFT91126.1"/>
    </source>
</evidence>
<feature type="compositionally biased region" description="Polar residues" evidence="1">
    <location>
        <begin position="42"/>
        <end position="76"/>
    </location>
</feature>
<feature type="region of interest" description="Disordered" evidence="1">
    <location>
        <begin position="1"/>
        <end position="87"/>
    </location>
</feature>
<keyword evidence="5" id="KW-1185">Reference proteome</keyword>
<reference evidence="4 5" key="1">
    <citation type="submission" date="2019-03" db="EMBL/GenBank/DDBJ databases">
        <authorList>
            <person name="Gaulin E."/>
            <person name="Dumas B."/>
        </authorList>
    </citation>
    <scope>NUCLEOTIDE SEQUENCE [LARGE SCALE GENOMIC DNA]</scope>
    <source>
        <strain evidence="4">CBS 568.67</strain>
    </source>
</reference>
<evidence type="ECO:0000256" key="2">
    <source>
        <dbReference type="SAM" id="Phobius"/>
    </source>
</evidence>
<proteinExistence type="predicted"/>
<gene>
    <name evidence="4" type="primary">Aste57867_14301</name>
    <name evidence="3" type="ORF">As57867_014248</name>
    <name evidence="4" type="ORF">ASTE57867_14301</name>
</gene>
<dbReference type="EMBL" id="VJMH01005537">
    <property type="protein sequence ID" value="KAF0694837.1"/>
    <property type="molecule type" value="Genomic_DNA"/>
</dbReference>
<keyword evidence="2" id="KW-1133">Transmembrane helix</keyword>
<reference evidence="3" key="2">
    <citation type="submission" date="2019-06" db="EMBL/GenBank/DDBJ databases">
        <title>Genomics analysis of Aphanomyces spp. identifies a new class of oomycete effector associated with host adaptation.</title>
        <authorList>
            <person name="Gaulin E."/>
        </authorList>
    </citation>
    <scope>NUCLEOTIDE SEQUENCE</scope>
    <source>
        <strain evidence="3">CBS 578.67</strain>
    </source>
</reference>
<evidence type="ECO:0000313" key="3">
    <source>
        <dbReference type="EMBL" id="KAF0694837.1"/>
    </source>
</evidence>
<organism evidence="4 5">
    <name type="scientific">Aphanomyces stellatus</name>
    <dbReference type="NCBI Taxonomy" id="120398"/>
    <lineage>
        <taxon>Eukaryota</taxon>
        <taxon>Sar</taxon>
        <taxon>Stramenopiles</taxon>
        <taxon>Oomycota</taxon>
        <taxon>Saprolegniomycetes</taxon>
        <taxon>Saprolegniales</taxon>
        <taxon>Verrucalvaceae</taxon>
        <taxon>Aphanomyces</taxon>
    </lineage>
</organism>
<evidence type="ECO:0000313" key="5">
    <source>
        <dbReference type="Proteomes" id="UP000332933"/>
    </source>
</evidence>
<evidence type="ECO:0000256" key="1">
    <source>
        <dbReference type="SAM" id="MobiDB-lite"/>
    </source>
</evidence>
<dbReference type="Proteomes" id="UP000332933">
    <property type="component" value="Unassembled WGS sequence"/>
</dbReference>